<accession>X1QRD2</accession>
<name>X1QRD2_9ZZZZ</name>
<reference evidence="1" key="1">
    <citation type="journal article" date="2014" name="Front. Microbiol.">
        <title>High frequency of phylogenetically diverse reductive dehalogenase-homologous genes in deep subseafloor sedimentary metagenomes.</title>
        <authorList>
            <person name="Kawai M."/>
            <person name="Futagami T."/>
            <person name="Toyoda A."/>
            <person name="Takaki Y."/>
            <person name="Nishi S."/>
            <person name="Hori S."/>
            <person name="Arai W."/>
            <person name="Tsubouchi T."/>
            <person name="Morono Y."/>
            <person name="Uchiyama I."/>
            <person name="Ito T."/>
            <person name="Fujiyama A."/>
            <person name="Inagaki F."/>
            <person name="Takami H."/>
        </authorList>
    </citation>
    <scope>NUCLEOTIDE SEQUENCE</scope>
    <source>
        <strain evidence="1">Expedition CK06-06</strain>
    </source>
</reference>
<evidence type="ECO:0000313" key="1">
    <source>
        <dbReference type="EMBL" id="GAI53475.1"/>
    </source>
</evidence>
<sequence>PGTRVVNRIITGAMTLGRICRVSILEVEQPTAFAASTYTFSLTPTTALLTILEPVMPHDIPKTTIIVHILGPMMDIMTIRRINPGMHIQASTILCVTRSNLPPIYADNIPATTEIIVAR</sequence>
<proteinExistence type="predicted"/>
<protein>
    <submittedName>
        <fullName evidence="1">Uncharacterized protein</fullName>
    </submittedName>
</protein>
<organism evidence="1">
    <name type="scientific">marine sediment metagenome</name>
    <dbReference type="NCBI Taxonomy" id="412755"/>
    <lineage>
        <taxon>unclassified sequences</taxon>
        <taxon>metagenomes</taxon>
        <taxon>ecological metagenomes</taxon>
    </lineage>
</organism>
<dbReference type="AlphaFoldDB" id="X1QRD2"/>
<dbReference type="EMBL" id="BARV01043063">
    <property type="protein sequence ID" value="GAI53475.1"/>
    <property type="molecule type" value="Genomic_DNA"/>
</dbReference>
<feature type="non-terminal residue" evidence="1">
    <location>
        <position position="119"/>
    </location>
</feature>
<feature type="non-terminal residue" evidence="1">
    <location>
        <position position="1"/>
    </location>
</feature>
<comment type="caution">
    <text evidence="1">The sequence shown here is derived from an EMBL/GenBank/DDBJ whole genome shotgun (WGS) entry which is preliminary data.</text>
</comment>
<gene>
    <name evidence="1" type="ORF">S06H3_64461</name>
</gene>